<name>A0A850DV73_9MICO</name>
<feature type="compositionally biased region" description="Basic and acidic residues" evidence="1">
    <location>
        <begin position="86"/>
        <end position="99"/>
    </location>
</feature>
<dbReference type="RefSeq" id="WP_175325488.1">
    <property type="nucleotide sequence ID" value="NZ_JBHMBF010000006.1"/>
</dbReference>
<evidence type="ECO:0008006" key="4">
    <source>
        <dbReference type="Google" id="ProtNLM"/>
    </source>
</evidence>
<dbReference type="AlphaFoldDB" id="A0A850DV73"/>
<accession>A0A850DV73</accession>
<sequence length="221" mass="25042">MSSGDDEALLDLLTTGRMSSYSSATGSPSAALRLYEWNMHASASVMELTGIVEIVARNALDRELAAWARRRLDTPEWFGRAPLDQRGTRDVSKAEDRSRRAGAPGEHGRVVAELSFGFWRYLVGSRYHASLWVPDLHRAFPYGPRDLRARRREVERRMRELHFVRNRAAHHEPIHQRNLGRDLTFALELLGWVHPVAAEWAARVTTLRAVVDARPVTVRGG</sequence>
<comment type="caution">
    <text evidence="2">The sequence shown here is derived from an EMBL/GenBank/DDBJ whole genome shotgun (WGS) entry which is preliminary data.</text>
</comment>
<dbReference type="EMBL" id="JABMCG010000090">
    <property type="protein sequence ID" value="NUU27472.1"/>
    <property type="molecule type" value="Genomic_DNA"/>
</dbReference>
<reference evidence="2 3" key="1">
    <citation type="submission" date="2020-05" db="EMBL/GenBank/DDBJ databases">
        <title>Genome Sequencing of Type Strains.</title>
        <authorList>
            <person name="Lemaire J.F."/>
            <person name="Inderbitzin P."/>
            <person name="Gregorio O.A."/>
            <person name="Collins S.B."/>
            <person name="Wespe N."/>
            <person name="Knight-Connoni V."/>
        </authorList>
    </citation>
    <scope>NUCLEOTIDE SEQUENCE [LARGE SCALE GENOMIC DNA]</scope>
    <source>
        <strain evidence="2 3">DSM 20512</strain>
    </source>
</reference>
<evidence type="ECO:0000256" key="1">
    <source>
        <dbReference type="SAM" id="MobiDB-lite"/>
    </source>
</evidence>
<evidence type="ECO:0000313" key="2">
    <source>
        <dbReference type="EMBL" id="NUU27472.1"/>
    </source>
</evidence>
<evidence type="ECO:0000313" key="3">
    <source>
        <dbReference type="Proteomes" id="UP000539146"/>
    </source>
</evidence>
<protein>
    <recommendedName>
        <fullName evidence="4">Abi-like protein</fullName>
    </recommendedName>
</protein>
<organism evidence="2 3">
    <name type="scientific">Curtobacterium citreum</name>
    <dbReference type="NCBI Taxonomy" id="2036"/>
    <lineage>
        <taxon>Bacteria</taxon>
        <taxon>Bacillati</taxon>
        <taxon>Actinomycetota</taxon>
        <taxon>Actinomycetes</taxon>
        <taxon>Micrococcales</taxon>
        <taxon>Microbacteriaceae</taxon>
        <taxon>Curtobacterium</taxon>
    </lineage>
</organism>
<feature type="region of interest" description="Disordered" evidence="1">
    <location>
        <begin position="83"/>
        <end position="104"/>
    </location>
</feature>
<dbReference type="Proteomes" id="UP000539146">
    <property type="component" value="Unassembled WGS sequence"/>
</dbReference>
<gene>
    <name evidence="2" type="ORF">HP467_04995</name>
</gene>
<proteinExistence type="predicted"/>